<dbReference type="Gene3D" id="1.10.10.10">
    <property type="entry name" value="Winged helix-like DNA-binding domain superfamily/Winged helix DNA-binding domain"/>
    <property type="match status" value="1"/>
</dbReference>
<dbReference type="InterPro" id="IPR036390">
    <property type="entry name" value="WH_DNA-bd_sf"/>
</dbReference>
<protein>
    <submittedName>
        <fullName evidence="1">Uncharacterized protein DUF3253</fullName>
    </submittedName>
</protein>
<dbReference type="OrthoDB" id="34459at2"/>
<gene>
    <name evidence="1" type="ORF">CLV35_0957</name>
</gene>
<keyword evidence="2" id="KW-1185">Reference proteome</keyword>
<proteinExistence type="predicted"/>
<comment type="caution">
    <text evidence="1">The sequence shown here is derived from an EMBL/GenBank/DDBJ whole genome shotgun (WGS) entry which is preliminary data.</text>
</comment>
<sequence length="94" mass="10043">MTGPLTGNDQRVSLPQEQRLDDTIRTLLDARAPGATICPSEVARAVGGEQWRGLMDAARAAVGRLVASGEVDVTQHGEVVDLASARGPVRIRRR</sequence>
<accession>A0A420XUV3</accession>
<evidence type="ECO:0000313" key="2">
    <source>
        <dbReference type="Proteomes" id="UP000281955"/>
    </source>
</evidence>
<dbReference type="EMBL" id="RBWV01000009">
    <property type="protein sequence ID" value="RKS80520.1"/>
    <property type="molecule type" value="Genomic_DNA"/>
</dbReference>
<dbReference type="SUPFAM" id="SSF46785">
    <property type="entry name" value="Winged helix' DNA-binding domain"/>
    <property type="match status" value="1"/>
</dbReference>
<reference evidence="1 2" key="1">
    <citation type="submission" date="2018-10" db="EMBL/GenBank/DDBJ databases">
        <title>Genomic Encyclopedia of Archaeal and Bacterial Type Strains, Phase II (KMG-II): from individual species to whole genera.</title>
        <authorList>
            <person name="Goeker M."/>
        </authorList>
    </citation>
    <scope>NUCLEOTIDE SEQUENCE [LARGE SCALE GENOMIC DNA]</scope>
    <source>
        <strain evidence="1 2">RP-AC37</strain>
    </source>
</reference>
<dbReference type="Pfam" id="PF11625">
    <property type="entry name" value="DUF3253"/>
    <property type="match status" value="1"/>
</dbReference>
<name>A0A420XUV3_9ACTN</name>
<organism evidence="1 2">
    <name type="scientific">Motilibacter peucedani</name>
    <dbReference type="NCBI Taxonomy" id="598650"/>
    <lineage>
        <taxon>Bacteria</taxon>
        <taxon>Bacillati</taxon>
        <taxon>Actinomycetota</taxon>
        <taxon>Actinomycetes</taxon>
        <taxon>Motilibacterales</taxon>
        <taxon>Motilibacteraceae</taxon>
        <taxon>Motilibacter</taxon>
    </lineage>
</organism>
<dbReference type="InterPro" id="IPR021660">
    <property type="entry name" value="DUF3253"/>
</dbReference>
<evidence type="ECO:0000313" key="1">
    <source>
        <dbReference type="EMBL" id="RKS80520.1"/>
    </source>
</evidence>
<dbReference type="Proteomes" id="UP000281955">
    <property type="component" value="Unassembled WGS sequence"/>
</dbReference>
<dbReference type="InParanoid" id="A0A420XUV3"/>
<dbReference type="InterPro" id="IPR036388">
    <property type="entry name" value="WH-like_DNA-bd_sf"/>
</dbReference>
<dbReference type="AlphaFoldDB" id="A0A420XUV3"/>